<keyword evidence="3" id="KW-1185">Reference proteome</keyword>
<dbReference type="SUPFAM" id="SSF69618">
    <property type="entry name" value="HemD-like"/>
    <property type="match status" value="1"/>
</dbReference>
<reference evidence="2 3" key="1">
    <citation type="submission" date="2024-07" db="EMBL/GenBank/DDBJ databases">
        <authorList>
            <person name="Kang M."/>
        </authorList>
    </citation>
    <scope>NUCLEOTIDE SEQUENCE [LARGE SCALE GENOMIC DNA]</scope>
    <source>
        <strain evidence="2 3">DFM31</strain>
    </source>
</reference>
<dbReference type="EC" id="4.2.1.75" evidence="2"/>
<accession>A0ABV3L832</accession>
<dbReference type="EMBL" id="JBFBVU010000016">
    <property type="protein sequence ID" value="MEV8467673.1"/>
    <property type="molecule type" value="Genomic_DNA"/>
</dbReference>
<evidence type="ECO:0000313" key="3">
    <source>
        <dbReference type="Proteomes" id="UP001553161"/>
    </source>
</evidence>
<dbReference type="CDD" id="cd06578">
    <property type="entry name" value="HemD"/>
    <property type="match status" value="1"/>
</dbReference>
<dbReference type="InterPro" id="IPR036108">
    <property type="entry name" value="4pyrrol_syn_uPrphyn_synt_sf"/>
</dbReference>
<gene>
    <name evidence="2" type="ORF">AB0T83_12890</name>
</gene>
<sequence length="238" mass="25485">MILLLTRPAAQSARFAAQVRARLGDRFRIVIAPVLDIVETPAARTLAQDATWDGVGALAFTSENAVTMFARYVRGRRLLAFCVGERTAEAARACGLDALQGPGNARGLVRLIARHPPEGRVLHLGGVHLARDLVADLADRGIAATHLAIYDQHPRPLTEEARTCLQGPDPVLVPLFSPRSARLLAPDLSRARAELRLAAISPAVAEAGQVQSGVRMEVAPTPDADAMLDLIQHLSERG</sequence>
<protein>
    <submittedName>
        <fullName evidence="2">Uroporphyrinogen-III synthase</fullName>
        <ecNumber evidence="2">4.2.1.75</ecNumber>
    </submittedName>
</protein>
<evidence type="ECO:0000313" key="2">
    <source>
        <dbReference type="EMBL" id="MEV8467673.1"/>
    </source>
</evidence>
<feature type="domain" description="Tetrapyrrole biosynthesis uroporphyrinogen III synthase" evidence="1">
    <location>
        <begin position="27"/>
        <end position="228"/>
    </location>
</feature>
<dbReference type="GO" id="GO:0004852">
    <property type="term" value="F:uroporphyrinogen-III synthase activity"/>
    <property type="evidence" value="ECO:0007669"/>
    <property type="project" value="UniProtKB-EC"/>
</dbReference>
<comment type="caution">
    <text evidence="2">The sequence shown here is derived from an EMBL/GenBank/DDBJ whole genome shotgun (WGS) entry which is preliminary data.</text>
</comment>
<dbReference type="InterPro" id="IPR003754">
    <property type="entry name" value="4pyrrol_synth_uPrphyn_synth"/>
</dbReference>
<evidence type="ECO:0000259" key="1">
    <source>
        <dbReference type="Pfam" id="PF02602"/>
    </source>
</evidence>
<dbReference type="Gene3D" id="3.40.50.10090">
    <property type="match status" value="2"/>
</dbReference>
<keyword evidence="2" id="KW-0456">Lyase</keyword>
<name>A0ABV3L832_9RHOB</name>
<proteinExistence type="predicted"/>
<organism evidence="2 3">
    <name type="scientific">Meridianimarinicoccus marinus</name>
    <dbReference type="NCBI Taxonomy" id="3231483"/>
    <lineage>
        <taxon>Bacteria</taxon>
        <taxon>Pseudomonadati</taxon>
        <taxon>Pseudomonadota</taxon>
        <taxon>Alphaproteobacteria</taxon>
        <taxon>Rhodobacterales</taxon>
        <taxon>Paracoccaceae</taxon>
        <taxon>Meridianimarinicoccus</taxon>
    </lineage>
</organism>
<dbReference type="Proteomes" id="UP001553161">
    <property type="component" value="Unassembled WGS sequence"/>
</dbReference>
<dbReference type="Pfam" id="PF02602">
    <property type="entry name" value="HEM4"/>
    <property type="match status" value="1"/>
</dbReference>
<dbReference type="RefSeq" id="WP_366193549.1">
    <property type="nucleotide sequence ID" value="NZ_JBFBVU010000016.1"/>
</dbReference>